<evidence type="ECO:0000256" key="2">
    <source>
        <dbReference type="ARBA" id="ARBA00022475"/>
    </source>
</evidence>
<feature type="transmembrane region" description="Helical" evidence="6">
    <location>
        <begin position="194"/>
        <end position="212"/>
    </location>
</feature>
<evidence type="ECO:0000256" key="4">
    <source>
        <dbReference type="ARBA" id="ARBA00022989"/>
    </source>
</evidence>
<feature type="transmembrane region" description="Helical" evidence="6">
    <location>
        <begin position="382"/>
        <end position="401"/>
    </location>
</feature>
<protein>
    <submittedName>
        <fullName evidence="7">MATE family efflux transporter</fullName>
    </submittedName>
</protein>
<feature type="transmembrane region" description="Helical" evidence="6">
    <location>
        <begin position="132"/>
        <end position="150"/>
    </location>
</feature>
<dbReference type="Pfam" id="PF01554">
    <property type="entry name" value="MatE"/>
    <property type="match status" value="2"/>
</dbReference>
<evidence type="ECO:0000256" key="3">
    <source>
        <dbReference type="ARBA" id="ARBA00022692"/>
    </source>
</evidence>
<name>A0ABP9DA69_9BACT</name>
<dbReference type="InterPro" id="IPR051327">
    <property type="entry name" value="MATE_MepA_subfamily"/>
</dbReference>
<keyword evidence="5 6" id="KW-0472">Membrane</keyword>
<dbReference type="PANTHER" id="PTHR43823:SF3">
    <property type="entry name" value="MULTIDRUG EXPORT PROTEIN MEPA"/>
    <property type="match status" value="1"/>
</dbReference>
<feature type="transmembrane region" description="Helical" evidence="6">
    <location>
        <begin position="48"/>
        <end position="78"/>
    </location>
</feature>
<keyword evidence="4 6" id="KW-1133">Transmembrane helix</keyword>
<evidence type="ECO:0000256" key="5">
    <source>
        <dbReference type="ARBA" id="ARBA00023136"/>
    </source>
</evidence>
<evidence type="ECO:0000256" key="6">
    <source>
        <dbReference type="SAM" id="Phobius"/>
    </source>
</evidence>
<feature type="transmembrane region" description="Helical" evidence="6">
    <location>
        <begin position="233"/>
        <end position="256"/>
    </location>
</feature>
<keyword evidence="8" id="KW-1185">Reference proteome</keyword>
<feature type="transmembrane region" description="Helical" evidence="6">
    <location>
        <begin position="353"/>
        <end position="375"/>
    </location>
</feature>
<keyword evidence="3 6" id="KW-0812">Transmembrane</keyword>
<evidence type="ECO:0000256" key="1">
    <source>
        <dbReference type="ARBA" id="ARBA00004651"/>
    </source>
</evidence>
<comment type="subcellular location">
    <subcellularLocation>
        <location evidence="1">Cell membrane</location>
        <topology evidence="1">Multi-pass membrane protein</topology>
    </subcellularLocation>
</comment>
<dbReference type="EMBL" id="BAABJX010000033">
    <property type="protein sequence ID" value="GAA4836977.1"/>
    <property type="molecule type" value="Genomic_DNA"/>
</dbReference>
<organism evidence="7 8">
    <name type="scientific">Algivirga pacifica</name>
    <dbReference type="NCBI Taxonomy" id="1162670"/>
    <lineage>
        <taxon>Bacteria</taxon>
        <taxon>Pseudomonadati</taxon>
        <taxon>Bacteroidota</taxon>
        <taxon>Cytophagia</taxon>
        <taxon>Cytophagales</taxon>
        <taxon>Flammeovirgaceae</taxon>
        <taxon>Algivirga</taxon>
    </lineage>
</organism>
<feature type="transmembrane region" description="Helical" evidence="6">
    <location>
        <begin position="268"/>
        <end position="291"/>
    </location>
</feature>
<sequence>MEARTLLLKDSIWRLFFKLSIPSIITTVTVALNLIIDSAFIGHMIGQAGVVALISVFTFNYLVFALEGLVAVATATFMSHAYGKGDKEGQQQAYRMQNTAVIFLGGIALVLSLVFIETYLELSITHLSSKPLALEYLSGYVFCIPFRIYAFSSSRIMQMKGLENAITKHYLVGMLLNLIGTPVLIILMGMKGGAIATVLAEGGVVLLNYWCLKQKDPLFSSRLGGWNTHPYGYFLKNGLAAIAMQLLFFVQFTLIFRAMRGVGSDVDMAVLGTSIRYLLFMVYVAVGFSRAMQPVVGVNFGGQQYHRVIKALKIFTFGGSLFLLLLWSIGVLFSTPLLWLSLPELISYEVHEVYFLILWSIVLLSTFLMTGMSYLETIGKAPLAALLALLRVFLFLVPFLWILPEKLGVSGVYWSVTLMDLCSVLVLMYLLRKPLFQRAFI</sequence>
<evidence type="ECO:0000313" key="7">
    <source>
        <dbReference type="EMBL" id="GAA4836977.1"/>
    </source>
</evidence>
<dbReference type="RefSeq" id="WP_345371878.1">
    <property type="nucleotide sequence ID" value="NZ_BAABJX010000033.1"/>
</dbReference>
<dbReference type="InterPro" id="IPR002528">
    <property type="entry name" value="MATE_fam"/>
</dbReference>
<feature type="transmembrane region" description="Helical" evidence="6">
    <location>
        <begin position="12"/>
        <end position="36"/>
    </location>
</feature>
<accession>A0ABP9DA69</accession>
<feature type="transmembrane region" description="Helical" evidence="6">
    <location>
        <begin position="99"/>
        <end position="120"/>
    </location>
</feature>
<comment type="caution">
    <text evidence="7">The sequence shown here is derived from an EMBL/GenBank/DDBJ whole genome shotgun (WGS) entry which is preliminary data.</text>
</comment>
<feature type="transmembrane region" description="Helical" evidence="6">
    <location>
        <begin position="413"/>
        <end position="431"/>
    </location>
</feature>
<proteinExistence type="predicted"/>
<dbReference type="PANTHER" id="PTHR43823">
    <property type="entry name" value="SPORULATION PROTEIN YKVU"/>
    <property type="match status" value="1"/>
</dbReference>
<reference evidence="8" key="1">
    <citation type="journal article" date="2019" name="Int. J. Syst. Evol. Microbiol.">
        <title>The Global Catalogue of Microorganisms (GCM) 10K type strain sequencing project: providing services to taxonomists for standard genome sequencing and annotation.</title>
        <authorList>
            <consortium name="The Broad Institute Genomics Platform"/>
            <consortium name="The Broad Institute Genome Sequencing Center for Infectious Disease"/>
            <person name="Wu L."/>
            <person name="Ma J."/>
        </authorList>
    </citation>
    <scope>NUCLEOTIDE SEQUENCE [LARGE SCALE GENOMIC DNA]</scope>
    <source>
        <strain evidence="8">JCM 18326</strain>
    </source>
</reference>
<evidence type="ECO:0000313" key="8">
    <source>
        <dbReference type="Proteomes" id="UP001500298"/>
    </source>
</evidence>
<gene>
    <name evidence="7" type="ORF">GCM10023331_22750</name>
</gene>
<keyword evidence="2" id="KW-1003">Cell membrane</keyword>
<dbReference type="Proteomes" id="UP001500298">
    <property type="component" value="Unassembled WGS sequence"/>
</dbReference>
<feature type="transmembrane region" description="Helical" evidence="6">
    <location>
        <begin position="312"/>
        <end position="333"/>
    </location>
</feature>
<feature type="transmembrane region" description="Helical" evidence="6">
    <location>
        <begin position="170"/>
        <end position="188"/>
    </location>
</feature>